<keyword evidence="1" id="KW-0175">Coiled coil</keyword>
<comment type="caution">
    <text evidence="3">The sequence shown here is derived from an EMBL/GenBank/DDBJ whole genome shotgun (WGS) entry which is preliminary data.</text>
</comment>
<evidence type="ECO:0000313" key="4">
    <source>
        <dbReference type="Proteomes" id="UP001499930"/>
    </source>
</evidence>
<keyword evidence="4" id="KW-1185">Reference proteome</keyword>
<dbReference type="EMBL" id="BAAAWD010000016">
    <property type="protein sequence ID" value="GAA3027472.1"/>
    <property type="molecule type" value="Genomic_DNA"/>
</dbReference>
<feature type="domain" description="VWFA" evidence="2">
    <location>
        <begin position="361"/>
        <end position="537"/>
    </location>
</feature>
<dbReference type="PROSITE" id="PS50234">
    <property type="entry name" value="VWFA"/>
    <property type="match status" value="1"/>
</dbReference>
<reference evidence="4" key="1">
    <citation type="journal article" date="2019" name="Int. J. Syst. Evol. Microbiol.">
        <title>The Global Catalogue of Microorganisms (GCM) 10K type strain sequencing project: providing services to taxonomists for standard genome sequencing and annotation.</title>
        <authorList>
            <consortium name="The Broad Institute Genomics Platform"/>
            <consortium name="The Broad Institute Genome Sequencing Center for Infectious Disease"/>
            <person name="Wu L."/>
            <person name="Ma J."/>
        </authorList>
    </citation>
    <scope>NUCLEOTIDE SEQUENCE [LARGE SCALE GENOMIC DNA]</scope>
    <source>
        <strain evidence="4">JCM 3106</strain>
    </source>
</reference>
<dbReference type="InterPro" id="IPR036465">
    <property type="entry name" value="vWFA_dom_sf"/>
</dbReference>
<proteinExistence type="predicted"/>
<gene>
    <name evidence="3" type="ORF">GCM10017559_62140</name>
</gene>
<dbReference type="Pfam" id="PF13519">
    <property type="entry name" value="VWA_2"/>
    <property type="match status" value="1"/>
</dbReference>
<organism evidence="3 4">
    <name type="scientific">Streptosporangium longisporum</name>
    <dbReference type="NCBI Taxonomy" id="46187"/>
    <lineage>
        <taxon>Bacteria</taxon>
        <taxon>Bacillati</taxon>
        <taxon>Actinomycetota</taxon>
        <taxon>Actinomycetes</taxon>
        <taxon>Streptosporangiales</taxon>
        <taxon>Streptosporangiaceae</taxon>
        <taxon>Streptosporangium</taxon>
    </lineage>
</organism>
<sequence>MIKKKPLAKLKDLATRAGRWLGLAAEAKPVQHTLTVDADRFDQVTWGDTYRQAEALQNLAFDLGEKFDHAPDLLQDAWTAAYKVAPRVRDLSEVDPSRAVNHEVVSSLLGSPEFGELRRNTAGDPYAAAMAVLAQGTALRDMLEKGKQAQQAAQKAADAKTDAEQAAAAVQAALEAAVAAADSDGQVPSDAEQQLQAAIAAAEAAEQEAEQAGKDAETALAQATPGIRTAARQAAHQAAQQAQQEAETMAAWGVGPGELQRMSFAARAALAKRLTGNRLARFTKLIGRFRAMAASERARRVQHTNGEIVGLTLGADLGRLVPSELAMLALPALRADFVSRYAEGRLMMYDSQGEDHVGQGAIIALIDCSMSMREAGPDGITREAWAKACALALLDQARIGGRDFAAILFASKEQQHVLYFPRGQAGIEQVLELAEHFWGGGTDFEAPLGLATDLLEAQFNADGTQRGDMVLITDGECGVSTEWLQGWRSRKENLGFRLFGVSIAHRPGKTLESLCDNLRHVTDLDDLADSRDLFRAI</sequence>
<protein>
    <submittedName>
        <fullName evidence="3">VWA domain-containing protein</fullName>
    </submittedName>
</protein>
<name>A0ABP6KZ04_9ACTN</name>
<evidence type="ECO:0000259" key="2">
    <source>
        <dbReference type="PROSITE" id="PS50234"/>
    </source>
</evidence>
<evidence type="ECO:0000256" key="1">
    <source>
        <dbReference type="SAM" id="Coils"/>
    </source>
</evidence>
<dbReference type="InterPro" id="IPR002035">
    <property type="entry name" value="VWF_A"/>
</dbReference>
<dbReference type="SMART" id="SM00327">
    <property type="entry name" value="VWA"/>
    <property type="match status" value="1"/>
</dbReference>
<accession>A0ABP6KZ04</accession>
<dbReference type="PANTHER" id="PTHR36846:SF1">
    <property type="entry name" value="PROTEIN VIAA"/>
    <property type="match status" value="1"/>
</dbReference>
<dbReference type="RefSeq" id="WP_344902059.1">
    <property type="nucleotide sequence ID" value="NZ_BAAAWD010000016.1"/>
</dbReference>
<feature type="coiled-coil region" evidence="1">
    <location>
        <begin position="149"/>
        <end position="222"/>
    </location>
</feature>
<dbReference type="SUPFAM" id="SSF53300">
    <property type="entry name" value="vWA-like"/>
    <property type="match status" value="1"/>
</dbReference>
<evidence type="ECO:0000313" key="3">
    <source>
        <dbReference type="EMBL" id="GAA3027472.1"/>
    </source>
</evidence>
<dbReference type="Gene3D" id="3.40.50.410">
    <property type="entry name" value="von Willebrand factor, type A domain"/>
    <property type="match status" value="1"/>
</dbReference>
<dbReference type="Proteomes" id="UP001499930">
    <property type="component" value="Unassembled WGS sequence"/>
</dbReference>
<dbReference type="PANTHER" id="PTHR36846">
    <property type="entry name" value="PROTEIN VIAA"/>
    <property type="match status" value="1"/>
</dbReference>